<reference evidence="2" key="1">
    <citation type="submission" date="2015-01" db="EMBL/GenBank/DDBJ databases">
        <authorList>
            <person name="Aksoy S."/>
            <person name="Warren W."/>
            <person name="Wilson R.K."/>
        </authorList>
    </citation>
    <scope>NUCLEOTIDE SEQUENCE [LARGE SCALE GENOMIC DNA]</scope>
    <source>
        <strain evidence="2">IAEA</strain>
    </source>
</reference>
<dbReference type="InterPro" id="IPR007970">
    <property type="entry name" value="DUF733"/>
</dbReference>
<protein>
    <submittedName>
        <fullName evidence="1">Uncharacterized protein</fullName>
    </submittedName>
</protein>
<keyword evidence="2" id="KW-1185">Reference proteome</keyword>
<accession>A0A1B0BC31</accession>
<organism evidence="1 2">
    <name type="scientific">Glossina palpalis gambiensis</name>
    <dbReference type="NCBI Taxonomy" id="67801"/>
    <lineage>
        <taxon>Eukaryota</taxon>
        <taxon>Metazoa</taxon>
        <taxon>Ecdysozoa</taxon>
        <taxon>Arthropoda</taxon>
        <taxon>Hexapoda</taxon>
        <taxon>Insecta</taxon>
        <taxon>Pterygota</taxon>
        <taxon>Neoptera</taxon>
        <taxon>Endopterygota</taxon>
        <taxon>Diptera</taxon>
        <taxon>Brachycera</taxon>
        <taxon>Muscomorpha</taxon>
        <taxon>Hippoboscoidea</taxon>
        <taxon>Glossinidae</taxon>
        <taxon>Glossina</taxon>
    </lineage>
</organism>
<dbReference type="Pfam" id="PF05306">
    <property type="entry name" value="DUF733"/>
    <property type="match status" value="1"/>
</dbReference>
<dbReference type="VEuPathDB" id="VectorBase:GPPI025330"/>
<sequence>MSPPSIAYTIFSHIAALRERRVDHSLLRTKLQLTEELIKKNMSMINIPAEVTICAVREISFRDDLVKQIESEEQKKAVNIMMEKFKLARIPCNREDCACKSRAQTERTLA</sequence>
<dbReference type="Proteomes" id="UP000092460">
    <property type="component" value="Unassembled WGS sequence"/>
</dbReference>
<reference evidence="1" key="2">
    <citation type="submission" date="2020-05" db="UniProtKB">
        <authorList>
            <consortium name="EnsemblMetazoa"/>
        </authorList>
    </citation>
    <scope>IDENTIFICATION</scope>
    <source>
        <strain evidence="1">IAEA</strain>
    </source>
</reference>
<dbReference type="EnsemblMetazoa" id="GPPI025330-RA">
    <property type="protein sequence ID" value="GPPI025330-PA"/>
    <property type="gene ID" value="GPPI025330"/>
</dbReference>
<name>A0A1B0BC31_9MUSC</name>
<evidence type="ECO:0000313" key="2">
    <source>
        <dbReference type="Proteomes" id="UP000092460"/>
    </source>
</evidence>
<dbReference type="AlphaFoldDB" id="A0A1B0BC31"/>
<dbReference type="EMBL" id="JXJN01011785">
    <property type="status" value="NOT_ANNOTATED_CDS"/>
    <property type="molecule type" value="Genomic_DNA"/>
</dbReference>
<evidence type="ECO:0000313" key="1">
    <source>
        <dbReference type="EnsemblMetazoa" id="GPPI025330-PA"/>
    </source>
</evidence>
<proteinExistence type="predicted"/>